<proteinExistence type="predicted"/>
<dbReference type="InterPro" id="IPR036237">
    <property type="entry name" value="Xyl_isomerase-like_sf"/>
</dbReference>
<dbReference type="Gene3D" id="3.20.20.150">
    <property type="entry name" value="Divalent-metal-dependent TIM barrel enzymes"/>
    <property type="match status" value="1"/>
</dbReference>
<dbReference type="PANTHER" id="PTHR12110:SF21">
    <property type="entry name" value="XYLOSE ISOMERASE-LIKE TIM BARREL DOMAIN-CONTAINING PROTEIN"/>
    <property type="match status" value="1"/>
</dbReference>
<feature type="domain" description="Xylose isomerase-like TIM barrel" evidence="1">
    <location>
        <begin position="22"/>
        <end position="319"/>
    </location>
</feature>
<accession>A0ABU3I8M2</accession>
<dbReference type="GO" id="GO:0016853">
    <property type="term" value="F:isomerase activity"/>
    <property type="evidence" value="ECO:0007669"/>
    <property type="project" value="UniProtKB-KW"/>
</dbReference>
<comment type="caution">
    <text evidence="2">The sequence shown here is derived from an EMBL/GenBank/DDBJ whole genome shotgun (WGS) entry which is preliminary data.</text>
</comment>
<protein>
    <submittedName>
        <fullName evidence="2">Sugar phosphate isomerase/epimerase</fullName>
    </submittedName>
</protein>
<evidence type="ECO:0000313" key="2">
    <source>
        <dbReference type="EMBL" id="MDT3766724.1"/>
    </source>
</evidence>
<dbReference type="InterPro" id="IPR050312">
    <property type="entry name" value="IolE/XylAMocC-like"/>
</dbReference>
<gene>
    <name evidence="2" type="ORF">QS713_01410</name>
</gene>
<keyword evidence="3" id="KW-1185">Reference proteome</keyword>
<dbReference type="RefSeq" id="WP_313271848.1">
    <property type="nucleotide sequence ID" value="NZ_JASXSX010000001.1"/>
</dbReference>
<organism evidence="2 3">
    <name type="scientific">Gleimia hominis</name>
    <dbReference type="NCBI Taxonomy" id="595468"/>
    <lineage>
        <taxon>Bacteria</taxon>
        <taxon>Bacillati</taxon>
        <taxon>Actinomycetota</taxon>
        <taxon>Actinomycetes</taxon>
        <taxon>Actinomycetales</taxon>
        <taxon>Actinomycetaceae</taxon>
        <taxon>Gleimia</taxon>
    </lineage>
</organism>
<evidence type="ECO:0000259" key="1">
    <source>
        <dbReference type="Pfam" id="PF01261"/>
    </source>
</evidence>
<keyword evidence="2" id="KW-0413">Isomerase</keyword>
<dbReference type="SUPFAM" id="SSF51658">
    <property type="entry name" value="Xylose isomerase-like"/>
    <property type="match status" value="1"/>
</dbReference>
<dbReference type="Proteomes" id="UP001247542">
    <property type="component" value="Unassembled WGS sequence"/>
</dbReference>
<sequence length="341" mass="37346">MALTLGAYTACLSNQTLGQALDTLKRMGLNGAEVNVGGFIPSPHAPVESLLASQTAREEYLGVFEEKGMKLAGFNTSGNPLSPYKGTGQKHANDLKAAIKLAGLMGVEEIVCMSGLPGSDESAKYPNWVVNPWDNVYMEIKEYQRSVAIPFWKEMDQRAQDAGVKLALELHPHNLVFNPNGFLNFAEDIDAKNVGVNMDPSHLMWQGLDIVQATKYLGEHIFHVHAKDTAIEPGVQVKGVLDAEFGYVPESAPDEQKYPTGPASWCSVWPQDPAWRFVALGLGRNHAGTQHDVDWWAAFLREIVAINPDMNVNIEHEDKAYGPLEGLKIGADTLLAANRKL</sequence>
<dbReference type="InterPro" id="IPR013022">
    <property type="entry name" value="Xyl_isomerase-like_TIM-brl"/>
</dbReference>
<evidence type="ECO:0000313" key="3">
    <source>
        <dbReference type="Proteomes" id="UP001247542"/>
    </source>
</evidence>
<reference evidence="2 3" key="1">
    <citation type="submission" date="2023-06" db="EMBL/GenBank/DDBJ databases">
        <title>Draft genome sequence of Gleimia hominis type strain CCUG 57540T.</title>
        <authorList>
            <person name="Salva-Serra F."/>
            <person name="Cardew S."/>
            <person name="Jensie Markopoulos S."/>
            <person name="Ohlen M."/>
            <person name="Inganas E."/>
            <person name="Svensson-Stadler L."/>
            <person name="Moore E.R.B."/>
        </authorList>
    </citation>
    <scope>NUCLEOTIDE SEQUENCE [LARGE SCALE GENOMIC DNA]</scope>
    <source>
        <strain evidence="2 3">CCUG 57540</strain>
    </source>
</reference>
<dbReference type="PANTHER" id="PTHR12110">
    <property type="entry name" value="HYDROXYPYRUVATE ISOMERASE"/>
    <property type="match status" value="1"/>
</dbReference>
<dbReference type="EMBL" id="JASXSX010000001">
    <property type="protein sequence ID" value="MDT3766724.1"/>
    <property type="molecule type" value="Genomic_DNA"/>
</dbReference>
<name>A0ABU3I8M2_9ACTO</name>
<dbReference type="Pfam" id="PF01261">
    <property type="entry name" value="AP_endonuc_2"/>
    <property type="match status" value="1"/>
</dbReference>